<dbReference type="EMBL" id="JAMSLR010000002">
    <property type="protein sequence ID" value="MCM8748479.1"/>
    <property type="molecule type" value="Genomic_DNA"/>
</dbReference>
<dbReference type="InterPro" id="IPR036165">
    <property type="entry name" value="YefM-like_sf"/>
</dbReference>
<comment type="similarity">
    <text evidence="1 2">Belongs to the phD/YefM antitoxin family.</text>
</comment>
<dbReference type="PANTHER" id="PTHR35377">
    <property type="entry name" value="ANTITOXIN VAPB49-RELATED-RELATED"/>
    <property type="match status" value="1"/>
</dbReference>
<dbReference type="Gene3D" id="3.40.1620.10">
    <property type="entry name" value="YefM-like domain"/>
    <property type="match status" value="1"/>
</dbReference>
<proteinExistence type="inferred from homology"/>
<accession>A0AA41WDF0</accession>
<evidence type="ECO:0000256" key="2">
    <source>
        <dbReference type="RuleBase" id="RU362080"/>
    </source>
</evidence>
<dbReference type="InterPro" id="IPR006442">
    <property type="entry name" value="Antitoxin_Phd/YefM"/>
</dbReference>
<sequence>MTAIGAFEAKVHFSELLDRVEKGERIVITRRGVPVAQLVPVSPRRGDPEQVVEAFRRFRRGKRLDGLPLRALVAEGRVE</sequence>
<protein>
    <recommendedName>
        <fullName evidence="2">Antitoxin</fullName>
    </recommendedName>
</protein>
<comment type="caution">
    <text evidence="3">The sequence shown here is derived from an EMBL/GenBank/DDBJ whole genome shotgun (WGS) entry which is preliminary data.</text>
</comment>
<dbReference type="PANTHER" id="PTHR35377:SF8">
    <property type="entry name" value="ANTITOXIN VAPB22"/>
    <property type="match status" value="1"/>
</dbReference>
<dbReference type="AlphaFoldDB" id="A0AA41WDF0"/>
<evidence type="ECO:0000256" key="1">
    <source>
        <dbReference type="ARBA" id="ARBA00009981"/>
    </source>
</evidence>
<name>A0AA41WDF0_9BACT</name>
<reference evidence="3" key="1">
    <citation type="submission" date="2022-06" db="EMBL/GenBank/DDBJ databases">
        <title>CFH 74404 Thermomicrobiaceae sp.</title>
        <authorList>
            <person name="Ming H."/>
            <person name="Li W.-J."/>
            <person name="Zhao Z."/>
        </authorList>
    </citation>
    <scope>NUCLEOTIDE SEQUENCE</scope>
    <source>
        <strain evidence="3">CFH 74404</strain>
    </source>
</reference>
<dbReference type="SUPFAM" id="SSF143120">
    <property type="entry name" value="YefM-like"/>
    <property type="match status" value="1"/>
</dbReference>
<dbReference type="NCBIfam" id="TIGR01552">
    <property type="entry name" value="phd_fam"/>
    <property type="match status" value="1"/>
</dbReference>
<evidence type="ECO:0000313" key="3">
    <source>
        <dbReference type="EMBL" id="MCM8748479.1"/>
    </source>
</evidence>
<dbReference type="Pfam" id="PF02604">
    <property type="entry name" value="PhdYeFM_antitox"/>
    <property type="match status" value="1"/>
</dbReference>
<gene>
    <name evidence="3" type="ORF">NET02_04915</name>
</gene>
<keyword evidence="4" id="KW-1185">Reference proteome</keyword>
<dbReference type="InterPro" id="IPR051416">
    <property type="entry name" value="phD-YefM_TA_antitoxins"/>
</dbReference>
<comment type="function">
    <text evidence="2">Antitoxin component of a type II toxin-antitoxin (TA) system.</text>
</comment>
<evidence type="ECO:0000313" key="4">
    <source>
        <dbReference type="Proteomes" id="UP001165306"/>
    </source>
</evidence>
<dbReference type="Proteomes" id="UP001165306">
    <property type="component" value="Unassembled WGS sequence"/>
</dbReference>
<dbReference type="RefSeq" id="WP_284056256.1">
    <property type="nucleotide sequence ID" value="NZ_JAMSLR010000002.1"/>
</dbReference>
<organism evidence="3 4">
    <name type="scientific">Thermalbibacter longus</name>
    <dbReference type="NCBI Taxonomy" id="2951981"/>
    <lineage>
        <taxon>Bacteria</taxon>
        <taxon>Pseudomonadati</taxon>
        <taxon>Thermomicrobiota</taxon>
        <taxon>Thermomicrobia</taxon>
        <taxon>Thermomicrobiales</taxon>
        <taxon>Thermomicrobiaceae</taxon>
        <taxon>Thermalbibacter</taxon>
    </lineage>
</organism>